<proteinExistence type="predicted"/>
<reference evidence="1 2" key="1">
    <citation type="submission" date="2014-11" db="EMBL/GenBank/DDBJ databases">
        <authorList>
            <person name="Wibberg Daniel"/>
        </authorList>
    </citation>
    <scope>NUCLEOTIDE SEQUENCE [LARGE SCALE GENOMIC DNA]</scope>
    <source>
        <strain evidence="1">Rhizoctonia solani AG1-IB 7/3/14</strain>
    </source>
</reference>
<accession>A0A0B7FFP3</accession>
<dbReference type="EMBL" id="LN679101">
    <property type="protein sequence ID" value="CEL55714.1"/>
    <property type="molecule type" value="Genomic_DNA"/>
</dbReference>
<sequence>MSKFTSAEAYVAVRLALDDDHLHRFGGRIHIASVAAPSQTSIDLAPRLAHHISVLDFQRPTTPVLSTNIVLTILPL</sequence>
<evidence type="ECO:0000313" key="2">
    <source>
        <dbReference type="Proteomes" id="UP000059188"/>
    </source>
</evidence>
<protein>
    <submittedName>
        <fullName evidence="1">Uncharacterized protein</fullName>
    </submittedName>
</protein>
<gene>
    <name evidence="1" type="ORF">RSOLAG1IB_01726</name>
</gene>
<name>A0A0B7FFP3_THACB</name>
<dbReference type="AlphaFoldDB" id="A0A0B7FFP3"/>
<dbReference type="Proteomes" id="UP000059188">
    <property type="component" value="Unassembled WGS sequence"/>
</dbReference>
<evidence type="ECO:0000313" key="1">
    <source>
        <dbReference type="EMBL" id="CEL55714.1"/>
    </source>
</evidence>
<organism evidence="1 2">
    <name type="scientific">Thanatephorus cucumeris (strain AG1-IB / isolate 7/3/14)</name>
    <name type="common">Lettuce bottom rot fungus</name>
    <name type="synonym">Rhizoctonia solani</name>
    <dbReference type="NCBI Taxonomy" id="1108050"/>
    <lineage>
        <taxon>Eukaryota</taxon>
        <taxon>Fungi</taxon>
        <taxon>Dikarya</taxon>
        <taxon>Basidiomycota</taxon>
        <taxon>Agaricomycotina</taxon>
        <taxon>Agaricomycetes</taxon>
        <taxon>Cantharellales</taxon>
        <taxon>Ceratobasidiaceae</taxon>
        <taxon>Rhizoctonia</taxon>
        <taxon>Rhizoctonia solani AG-1</taxon>
    </lineage>
</organism>
<keyword evidence="2" id="KW-1185">Reference proteome</keyword>